<comment type="caution">
    <text evidence="2">The sequence shown here is derived from an EMBL/GenBank/DDBJ whole genome shotgun (WGS) entry which is preliminary data.</text>
</comment>
<gene>
    <name evidence="2" type="ORF">PRMUPPPA20_10390</name>
</gene>
<dbReference type="GeneID" id="31500075"/>
<dbReference type="EMBL" id="BPTT01000001">
    <property type="protein sequence ID" value="GJG32930.1"/>
    <property type="molecule type" value="Genomic_DNA"/>
</dbReference>
<evidence type="ECO:0000256" key="1">
    <source>
        <dbReference type="SAM" id="MobiDB-lite"/>
    </source>
</evidence>
<proteinExistence type="predicted"/>
<organism evidence="2 3">
    <name type="scientific">Xylanibacter ruminicola</name>
    <name type="common">Prevotella ruminicola</name>
    <dbReference type="NCBI Taxonomy" id="839"/>
    <lineage>
        <taxon>Bacteria</taxon>
        <taxon>Pseudomonadati</taxon>
        <taxon>Bacteroidota</taxon>
        <taxon>Bacteroidia</taxon>
        <taxon>Bacteroidales</taxon>
        <taxon>Prevotellaceae</taxon>
        <taxon>Xylanibacter</taxon>
    </lineage>
</organism>
<reference evidence="2" key="1">
    <citation type="submission" date="2021-08" db="EMBL/GenBank/DDBJ databases">
        <title>Prevotella lacticifex sp. nov., isolated from rumen of cow.</title>
        <authorList>
            <person name="Shinkai T."/>
            <person name="Ikeyama N."/>
            <person name="Kumagai M."/>
            <person name="Ohmori H."/>
            <person name="Sakamoto M."/>
            <person name="Ohkuma M."/>
            <person name="Mitsumori M."/>
        </authorList>
    </citation>
    <scope>NUCLEOTIDE SEQUENCE</scope>
    <source>
        <strain evidence="2">JCM 8259</strain>
    </source>
</reference>
<name>A0AA37MEP2_XYLRU</name>
<accession>A0AA37MEP2</accession>
<dbReference type="RefSeq" id="WP_013064276.1">
    <property type="nucleotide sequence ID" value="NZ_BPTT01000001.1"/>
</dbReference>
<sequence length="60" mass="6344">MAEETVGSISQYMWDIAVLRIGQQASELNVSMGGQSVGGSNGNADELTNWDGTKKKGLGR</sequence>
<evidence type="ECO:0000313" key="3">
    <source>
        <dbReference type="Proteomes" id="UP000887097"/>
    </source>
</evidence>
<feature type="region of interest" description="Disordered" evidence="1">
    <location>
        <begin position="32"/>
        <end position="60"/>
    </location>
</feature>
<protein>
    <submittedName>
        <fullName evidence="2">Uncharacterized protein</fullName>
    </submittedName>
</protein>
<dbReference type="AlphaFoldDB" id="A0AA37MEP2"/>
<dbReference type="Proteomes" id="UP000887097">
    <property type="component" value="Unassembled WGS sequence"/>
</dbReference>
<evidence type="ECO:0000313" key="2">
    <source>
        <dbReference type="EMBL" id="GJG32930.1"/>
    </source>
</evidence>